<feature type="active site" description="Acyl-thioester intermediate" evidence="1">
    <location>
        <position position="259"/>
    </location>
</feature>
<evidence type="ECO:0000313" key="4">
    <source>
        <dbReference type="EMBL" id="CAG7607503.1"/>
    </source>
</evidence>
<dbReference type="InterPro" id="IPR042002">
    <property type="entry name" value="Sortase_C"/>
</dbReference>
<evidence type="ECO:0000256" key="3">
    <source>
        <dbReference type="SAM" id="Phobius"/>
    </source>
</evidence>
<feature type="transmembrane region" description="Helical" evidence="3">
    <location>
        <begin position="49"/>
        <end position="67"/>
    </location>
</feature>
<dbReference type="RefSeq" id="WP_236021979.1">
    <property type="nucleotide sequence ID" value="NZ_CAJVAP010000009.1"/>
</dbReference>
<keyword evidence="3" id="KW-1133">Transmembrane helix</keyword>
<feature type="region of interest" description="Disordered" evidence="2">
    <location>
        <begin position="319"/>
        <end position="351"/>
    </location>
</feature>
<feature type="compositionally biased region" description="Basic and acidic residues" evidence="2">
    <location>
        <begin position="1"/>
        <end position="22"/>
    </location>
</feature>
<keyword evidence="5" id="KW-1185">Reference proteome</keyword>
<keyword evidence="3" id="KW-0812">Transmembrane</keyword>
<protein>
    <recommendedName>
        <fullName evidence="6">Sortase A</fullName>
    </recommendedName>
</protein>
<evidence type="ECO:0000256" key="1">
    <source>
        <dbReference type="PIRSR" id="PIRSR605754-1"/>
    </source>
</evidence>
<proteinExistence type="predicted"/>
<feature type="compositionally biased region" description="Low complexity" evidence="2">
    <location>
        <begin position="326"/>
        <end position="340"/>
    </location>
</feature>
<evidence type="ECO:0000313" key="5">
    <source>
        <dbReference type="Proteomes" id="UP000693892"/>
    </source>
</evidence>
<dbReference type="NCBIfam" id="TIGR01076">
    <property type="entry name" value="sortase_fam"/>
    <property type="match status" value="1"/>
</dbReference>
<dbReference type="EMBL" id="CAJVAP010000009">
    <property type="protein sequence ID" value="CAG7607503.1"/>
    <property type="molecule type" value="Genomic_DNA"/>
</dbReference>
<gene>
    <name evidence="4" type="ORF">LEUCIP111803_01030</name>
</gene>
<feature type="active site" description="Proton donor/acceptor" evidence="1">
    <location>
        <position position="197"/>
    </location>
</feature>
<comment type="caution">
    <text evidence="4">The sequence shown here is derived from an EMBL/GenBank/DDBJ whole genome shotgun (WGS) entry which is preliminary data.</text>
</comment>
<accession>A0A916JX65</accession>
<organism evidence="4 5">
    <name type="scientific">Leucobacter soli</name>
    <dbReference type="NCBI Taxonomy" id="2812850"/>
    <lineage>
        <taxon>Bacteria</taxon>
        <taxon>Bacillati</taxon>
        <taxon>Actinomycetota</taxon>
        <taxon>Actinomycetes</taxon>
        <taxon>Micrococcales</taxon>
        <taxon>Microbacteriaceae</taxon>
        <taxon>Leucobacter</taxon>
    </lineage>
</organism>
<dbReference type="CDD" id="cd05827">
    <property type="entry name" value="Sortase_C"/>
    <property type="match status" value="1"/>
</dbReference>
<name>A0A916JX65_9MICO</name>
<dbReference type="Proteomes" id="UP000693892">
    <property type="component" value="Unassembled WGS sequence"/>
</dbReference>
<evidence type="ECO:0000256" key="2">
    <source>
        <dbReference type="SAM" id="MobiDB-lite"/>
    </source>
</evidence>
<feature type="region of interest" description="Disordered" evidence="2">
    <location>
        <begin position="1"/>
        <end position="33"/>
    </location>
</feature>
<evidence type="ECO:0008006" key="6">
    <source>
        <dbReference type="Google" id="ProtNLM"/>
    </source>
</evidence>
<dbReference type="Pfam" id="PF04203">
    <property type="entry name" value="Sortase"/>
    <property type="match status" value="1"/>
</dbReference>
<feature type="compositionally biased region" description="Low complexity" evidence="2">
    <location>
        <begin position="24"/>
        <end position="33"/>
    </location>
</feature>
<dbReference type="AlphaFoldDB" id="A0A916JX65"/>
<sequence>MTGLTKERPRSAERPEHDDDPHGTSAASTASEVAAATGRASHLGRAMPIALQFGAMLGIGALLYPAAADWFATLQHDARISGYVEQVAALPDELRIAELDAAHDYNAHLPEGVLRDPYGGEAEAPAEAADDAYLAYQDVLRVDDDGVIGRLSYADLGISLPVYHGTSERVLTNGVGHLYGSSLPVGGPSTHSVLTSHAGLVHAALFTRLPQAEYGDVFQIDVLGETHYYQVDDIRTVLPEETGSLRIVDGEDFVTLITCTPTGINSHRLLVRGARIDAPESASRTSIPGDGRGAGFPWWAVLFVAGSAVTASLLFAPSRRSRSDRAMPAAPAPSASAPDPGTAPHNEGASR</sequence>
<feature type="transmembrane region" description="Helical" evidence="3">
    <location>
        <begin position="296"/>
        <end position="316"/>
    </location>
</feature>
<dbReference type="InterPro" id="IPR005754">
    <property type="entry name" value="Sortase"/>
</dbReference>
<dbReference type="NCBIfam" id="NF033745">
    <property type="entry name" value="class_C_sortase"/>
    <property type="match status" value="1"/>
</dbReference>
<keyword evidence="3" id="KW-0472">Membrane</keyword>
<reference evidence="4" key="1">
    <citation type="submission" date="2021-06" db="EMBL/GenBank/DDBJ databases">
        <authorList>
            <person name="Criscuolo A."/>
        </authorList>
    </citation>
    <scope>NUCLEOTIDE SEQUENCE</scope>
    <source>
        <strain evidence="4">CIP111803</strain>
    </source>
</reference>